<accession>A0ABR0Y8L4</accession>
<keyword evidence="15" id="KW-1185">Reference proteome</keyword>
<evidence type="ECO:0000256" key="4">
    <source>
        <dbReference type="ARBA" id="ARBA00022618"/>
    </source>
</evidence>
<evidence type="ECO:0000256" key="13">
    <source>
        <dbReference type="SAM" id="Coils"/>
    </source>
</evidence>
<evidence type="ECO:0000256" key="6">
    <source>
        <dbReference type="ARBA" id="ARBA00022838"/>
    </source>
</evidence>
<comment type="caution">
    <text evidence="14">The sequence shown here is derived from an EMBL/GenBank/DDBJ whole genome shotgun (WGS) entry which is preliminary data.</text>
</comment>
<evidence type="ECO:0000313" key="15">
    <source>
        <dbReference type="Proteomes" id="UP001369086"/>
    </source>
</evidence>
<sequence>MLYQTSLCFTVLHYALPYQGLERITFIPYFITTLPIGVSEMASLDEGLQALEEVHGALVNIISSDSAEMLRKAVDKQRLIWEHFHQTEKTASQLVSELMQAEERVAQKVLDAEQQKNRGLGELERLEKELWGAASRNNKLGAEVDFLQKELEALKETEKEMQHLQEEIDEDTTVVIPSAVYKAQLYHNVTKIKWDHGAQPHILRGVHYGADIATPINFDTTQQSETFVSNYLWSLVSTEW</sequence>
<evidence type="ECO:0000256" key="3">
    <source>
        <dbReference type="ARBA" id="ARBA00022454"/>
    </source>
</evidence>
<dbReference type="PANTHER" id="PTHR22142">
    <property type="match status" value="1"/>
</dbReference>
<comment type="subcellular location">
    <subcellularLocation>
        <location evidence="12">Nucleus</location>
    </subcellularLocation>
    <subcellularLocation>
        <location evidence="12">Chromosome</location>
        <location evidence="12">Centromere</location>
        <location evidence="12">Kinetochore</location>
    </subcellularLocation>
</comment>
<evidence type="ECO:0000256" key="8">
    <source>
        <dbReference type="ARBA" id="ARBA00023242"/>
    </source>
</evidence>
<evidence type="ECO:0000256" key="12">
    <source>
        <dbReference type="RuleBase" id="RU368011"/>
    </source>
</evidence>
<comment type="subunit">
    <text evidence="12">Component of the NDC80 complex.</text>
</comment>
<evidence type="ECO:0000256" key="5">
    <source>
        <dbReference type="ARBA" id="ARBA00022776"/>
    </source>
</evidence>
<evidence type="ECO:0000313" key="14">
    <source>
        <dbReference type="EMBL" id="KAK6468908.1"/>
    </source>
</evidence>
<keyword evidence="10 12" id="KW-0137">Centromere</keyword>
<keyword evidence="3 12" id="KW-0158">Chromosome</keyword>
<evidence type="ECO:0000256" key="9">
    <source>
        <dbReference type="ARBA" id="ARBA00023306"/>
    </source>
</evidence>
<gene>
    <name evidence="14" type="ORF">HHUSO_G32788</name>
</gene>
<evidence type="ECO:0000256" key="2">
    <source>
        <dbReference type="ARBA" id="ARBA00013690"/>
    </source>
</evidence>
<reference evidence="14 15" key="1">
    <citation type="submission" date="2021-05" db="EMBL/GenBank/DDBJ databases">
        <authorList>
            <person name="Zahm M."/>
            <person name="Klopp C."/>
            <person name="Cabau C."/>
            <person name="Kuhl H."/>
            <person name="Suciu R."/>
            <person name="Ciorpac M."/>
            <person name="Holostenco D."/>
            <person name="Gessner J."/>
            <person name="Wuertz S."/>
            <person name="Hohne C."/>
            <person name="Stock M."/>
            <person name="Gislard M."/>
            <person name="Lluch J."/>
            <person name="Milhes M."/>
            <person name="Lampietro C."/>
            <person name="Lopez Roques C."/>
            <person name="Donnadieu C."/>
            <person name="Du K."/>
            <person name="Schartl M."/>
            <person name="Guiguen Y."/>
        </authorList>
    </citation>
    <scope>NUCLEOTIDE SEQUENCE [LARGE SCALE GENOMIC DNA]</scope>
    <source>
        <strain evidence="14">Hh-F2</strain>
        <tissue evidence="14">Blood</tissue>
    </source>
</reference>
<evidence type="ECO:0000256" key="10">
    <source>
        <dbReference type="ARBA" id="ARBA00023328"/>
    </source>
</evidence>
<dbReference type="Pfam" id="PF08286">
    <property type="entry name" value="Spc24"/>
    <property type="match status" value="1"/>
</dbReference>
<keyword evidence="9 12" id="KW-0131">Cell cycle</keyword>
<keyword evidence="5 12" id="KW-0498">Mitosis</keyword>
<dbReference type="CDD" id="cd11565">
    <property type="entry name" value="RWD_Spc24"/>
    <property type="match status" value="1"/>
</dbReference>
<dbReference type="PANTHER" id="PTHR22142:SF2">
    <property type="entry name" value="KINETOCHORE PROTEIN SPC24"/>
    <property type="match status" value="1"/>
</dbReference>
<feature type="coiled-coil region" evidence="13">
    <location>
        <begin position="84"/>
        <end position="174"/>
    </location>
</feature>
<keyword evidence="6 12" id="KW-0995">Kinetochore</keyword>
<dbReference type="Proteomes" id="UP001369086">
    <property type="component" value="Unassembled WGS sequence"/>
</dbReference>
<evidence type="ECO:0000256" key="1">
    <source>
        <dbReference type="ARBA" id="ARBA00007804"/>
    </source>
</evidence>
<dbReference type="InterPro" id="IPR013252">
    <property type="entry name" value="Ndc80_Spc24"/>
</dbReference>
<proteinExistence type="inferred from homology"/>
<dbReference type="Gene3D" id="3.30.160.570">
    <property type="entry name" value="Ncd80 complex, Spc24 subunit"/>
    <property type="match status" value="1"/>
</dbReference>
<evidence type="ECO:0000256" key="7">
    <source>
        <dbReference type="ARBA" id="ARBA00023054"/>
    </source>
</evidence>
<dbReference type="EMBL" id="JAHFZB010000041">
    <property type="protein sequence ID" value="KAK6468908.1"/>
    <property type="molecule type" value="Genomic_DNA"/>
</dbReference>
<keyword evidence="8 12" id="KW-0539">Nucleus</keyword>
<keyword evidence="7 13" id="KW-0175">Coiled coil</keyword>
<evidence type="ECO:0000256" key="11">
    <source>
        <dbReference type="ARBA" id="ARBA00045419"/>
    </source>
</evidence>
<comment type="similarity">
    <text evidence="1 12">Belongs to the SPC24 family.</text>
</comment>
<name>A0ABR0Y8L4_HUSHU</name>
<organism evidence="14 15">
    <name type="scientific">Huso huso</name>
    <name type="common">Beluga</name>
    <name type="synonym">Acipenser huso</name>
    <dbReference type="NCBI Taxonomy" id="61971"/>
    <lineage>
        <taxon>Eukaryota</taxon>
        <taxon>Metazoa</taxon>
        <taxon>Chordata</taxon>
        <taxon>Craniata</taxon>
        <taxon>Vertebrata</taxon>
        <taxon>Euteleostomi</taxon>
        <taxon>Actinopterygii</taxon>
        <taxon>Chondrostei</taxon>
        <taxon>Acipenseriformes</taxon>
        <taxon>Acipenseridae</taxon>
        <taxon>Huso</taxon>
    </lineage>
</organism>
<keyword evidence="4 12" id="KW-0132">Cell division</keyword>
<comment type="function">
    <text evidence="11">Acts as a component of the essential kinetochore-associated NDC80 complex, which is required for chromosome segregation and spindle checkpoint activity. Required for kinetochore integrity and the organization of stable microtubule binding sites in the outer plate of the kinetochore. The NDC80 complex synergistically enhances the affinity of the SKA1 complex for microtubules and may allow the NDC80 complex to track depolymerizing microtubules.</text>
</comment>
<protein>
    <recommendedName>
        <fullName evidence="2 12">Kinetochore protein Spc24</fullName>
    </recommendedName>
</protein>